<dbReference type="PANTHER" id="PTHR33639:SF2">
    <property type="entry name" value="DUF393 DOMAIN-CONTAINING PROTEIN"/>
    <property type="match status" value="1"/>
</dbReference>
<dbReference type="AlphaFoldDB" id="A0A956NES1"/>
<proteinExistence type="predicted"/>
<reference evidence="1" key="2">
    <citation type="journal article" date="2021" name="Microbiome">
        <title>Successional dynamics and alternative stable states in a saline activated sludge microbial community over 9 years.</title>
        <authorList>
            <person name="Wang Y."/>
            <person name="Ye J."/>
            <person name="Ju F."/>
            <person name="Liu L."/>
            <person name="Boyd J.A."/>
            <person name="Deng Y."/>
            <person name="Parks D.H."/>
            <person name="Jiang X."/>
            <person name="Yin X."/>
            <person name="Woodcroft B.J."/>
            <person name="Tyson G.W."/>
            <person name="Hugenholtz P."/>
            <person name="Polz M.F."/>
            <person name="Zhang T."/>
        </authorList>
    </citation>
    <scope>NUCLEOTIDE SEQUENCE</scope>
    <source>
        <strain evidence="1">HKST-UBA02</strain>
    </source>
</reference>
<evidence type="ECO:0000313" key="2">
    <source>
        <dbReference type="Proteomes" id="UP000739538"/>
    </source>
</evidence>
<dbReference type="InterPro" id="IPR007263">
    <property type="entry name" value="DCC1-like"/>
</dbReference>
<organism evidence="1 2">
    <name type="scientific">Eiseniibacteriota bacterium</name>
    <dbReference type="NCBI Taxonomy" id="2212470"/>
    <lineage>
        <taxon>Bacteria</taxon>
        <taxon>Candidatus Eiseniibacteriota</taxon>
    </lineage>
</organism>
<dbReference type="EMBL" id="JAGQHS010000026">
    <property type="protein sequence ID" value="MCA9755564.1"/>
    <property type="molecule type" value="Genomic_DNA"/>
</dbReference>
<gene>
    <name evidence="1" type="ORF">KDA27_07165</name>
</gene>
<sequence length="183" mass="19967">MAAMSSPKPQALVLVDGHCLLCQAWVKFLLPRDRRARMIFAPLQSEYAARALRDAGIDPSSVPLVGANGSRADGSPLQTMGSVEGGALDGVEDGPGSVLLLEHGRLHERSGAAIRIVSMLGFPWSLLRVCLLIPPPIRNATYDFVAKRRYRWFGRSETCMVPPVDLDRRVREPDVPRRTGPGA</sequence>
<accession>A0A956NES1</accession>
<protein>
    <submittedName>
        <fullName evidence="1">DUF393 domain-containing protein</fullName>
    </submittedName>
</protein>
<dbReference type="Proteomes" id="UP000739538">
    <property type="component" value="Unassembled WGS sequence"/>
</dbReference>
<reference evidence="1" key="1">
    <citation type="submission" date="2020-04" db="EMBL/GenBank/DDBJ databases">
        <authorList>
            <person name="Zhang T."/>
        </authorList>
    </citation>
    <scope>NUCLEOTIDE SEQUENCE</scope>
    <source>
        <strain evidence="1">HKST-UBA02</strain>
    </source>
</reference>
<dbReference type="GO" id="GO:0015035">
    <property type="term" value="F:protein-disulfide reductase activity"/>
    <property type="evidence" value="ECO:0007669"/>
    <property type="project" value="InterPro"/>
</dbReference>
<comment type="caution">
    <text evidence="1">The sequence shown here is derived from an EMBL/GenBank/DDBJ whole genome shotgun (WGS) entry which is preliminary data.</text>
</comment>
<name>A0A956NES1_UNCEI</name>
<dbReference type="Pfam" id="PF04134">
    <property type="entry name" value="DCC1-like"/>
    <property type="match status" value="2"/>
</dbReference>
<dbReference type="InterPro" id="IPR052927">
    <property type="entry name" value="DCC_oxidoreductase"/>
</dbReference>
<evidence type="ECO:0000313" key="1">
    <source>
        <dbReference type="EMBL" id="MCA9755564.1"/>
    </source>
</evidence>
<dbReference type="PANTHER" id="PTHR33639">
    <property type="entry name" value="THIOL-DISULFIDE OXIDOREDUCTASE DCC"/>
    <property type="match status" value="1"/>
</dbReference>